<reference evidence="1 2" key="1">
    <citation type="submission" date="2016-10" db="EMBL/GenBank/DDBJ databases">
        <title>Genome sequence of Streptomyces sp. MUSC 1.</title>
        <authorList>
            <person name="Lee L.-H."/>
            <person name="Ser H.-L."/>
            <person name="Law J.W.-F."/>
        </authorList>
    </citation>
    <scope>NUCLEOTIDE SEQUENCE [LARGE SCALE GENOMIC DNA]</scope>
    <source>
        <strain evidence="1 2">MUSC 1</strain>
    </source>
</reference>
<dbReference type="Gene3D" id="1.10.10.800">
    <property type="match status" value="1"/>
</dbReference>
<accession>A0A1S2QGI2</accession>
<dbReference type="Gene3D" id="3.40.50.1820">
    <property type="entry name" value="alpha/beta hydrolase"/>
    <property type="match status" value="1"/>
</dbReference>
<dbReference type="EMBL" id="MLYO01000025">
    <property type="protein sequence ID" value="OIK04731.1"/>
    <property type="molecule type" value="Genomic_DNA"/>
</dbReference>
<evidence type="ECO:0000313" key="2">
    <source>
        <dbReference type="Proteomes" id="UP000179642"/>
    </source>
</evidence>
<keyword evidence="2" id="KW-1185">Reference proteome</keyword>
<gene>
    <name evidence="1" type="ORF">BIV23_15240</name>
</gene>
<dbReference type="InterPro" id="IPR029058">
    <property type="entry name" value="AB_hydrolase_fold"/>
</dbReference>
<evidence type="ECO:0000313" key="1">
    <source>
        <dbReference type="EMBL" id="OIK04731.1"/>
    </source>
</evidence>
<evidence type="ECO:0008006" key="3">
    <source>
        <dbReference type="Google" id="ProtNLM"/>
    </source>
</evidence>
<organism evidence="1 2">
    <name type="scientific">Streptomyces monashensis</name>
    <dbReference type="NCBI Taxonomy" id="1678012"/>
    <lineage>
        <taxon>Bacteria</taxon>
        <taxon>Bacillati</taxon>
        <taxon>Actinomycetota</taxon>
        <taxon>Actinomycetes</taxon>
        <taxon>Kitasatosporales</taxon>
        <taxon>Streptomycetaceae</taxon>
        <taxon>Streptomyces</taxon>
    </lineage>
</organism>
<dbReference type="PANTHER" id="PTHR47751:SF1">
    <property type="entry name" value="SUPERFAMILY HYDROLASE, PUTATIVE (AFU_ORTHOLOGUE AFUA_2G16580)-RELATED"/>
    <property type="match status" value="1"/>
</dbReference>
<name>A0A1S2QGI2_9ACTN</name>
<dbReference type="InterPro" id="IPR051411">
    <property type="entry name" value="Polyketide_trans_af380"/>
</dbReference>
<comment type="caution">
    <text evidence="1">The sequence shown here is derived from an EMBL/GenBank/DDBJ whole genome shotgun (WGS) entry which is preliminary data.</text>
</comment>
<sequence length="138" mass="15051">MLTTTPGIDPHRIGVLGIYAGGGYAVHTARMDHRIKAVGTVVPINIGASFRSFQPDGPAAALDALADARTEEARSGETTHVNWLPDTLEDATTVLSEIRGLVIAHDVHLREDFQAPGWLWIHERPPRSSRRRARVTAT</sequence>
<dbReference type="SUPFAM" id="SSF53474">
    <property type="entry name" value="alpha/beta-Hydrolases"/>
    <property type="match status" value="1"/>
</dbReference>
<protein>
    <recommendedName>
        <fullName evidence="3">Peptidase S9 prolyl oligopeptidase catalytic domain-containing protein</fullName>
    </recommendedName>
</protein>
<dbReference type="AlphaFoldDB" id="A0A1S2QGI2"/>
<dbReference type="Proteomes" id="UP000179642">
    <property type="component" value="Unassembled WGS sequence"/>
</dbReference>
<dbReference type="PANTHER" id="PTHR47751">
    <property type="entry name" value="SUPERFAMILY HYDROLASE, PUTATIVE (AFU_ORTHOLOGUE AFUA_2G16580)-RELATED"/>
    <property type="match status" value="1"/>
</dbReference>
<proteinExistence type="predicted"/>